<evidence type="ECO:0000313" key="1">
    <source>
        <dbReference type="EMBL" id="KHG03542.1"/>
    </source>
</evidence>
<evidence type="ECO:0000313" key="2">
    <source>
        <dbReference type="Proteomes" id="UP000032142"/>
    </source>
</evidence>
<accession>A0A0B0MT39</accession>
<dbReference type="EMBL" id="JRRC01365967">
    <property type="protein sequence ID" value="KHG03542.1"/>
    <property type="molecule type" value="Genomic_DNA"/>
</dbReference>
<dbReference type="AlphaFoldDB" id="A0A0B0MT39"/>
<organism evidence="1 2">
    <name type="scientific">Gossypium arboreum</name>
    <name type="common">Tree cotton</name>
    <name type="synonym">Gossypium nanking</name>
    <dbReference type="NCBI Taxonomy" id="29729"/>
    <lineage>
        <taxon>Eukaryota</taxon>
        <taxon>Viridiplantae</taxon>
        <taxon>Streptophyta</taxon>
        <taxon>Embryophyta</taxon>
        <taxon>Tracheophyta</taxon>
        <taxon>Spermatophyta</taxon>
        <taxon>Magnoliopsida</taxon>
        <taxon>eudicotyledons</taxon>
        <taxon>Gunneridae</taxon>
        <taxon>Pentapetalae</taxon>
        <taxon>rosids</taxon>
        <taxon>malvids</taxon>
        <taxon>Malvales</taxon>
        <taxon>Malvaceae</taxon>
        <taxon>Malvoideae</taxon>
        <taxon>Gossypium</taxon>
    </lineage>
</organism>
<sequence>MSQTCLTLAHKQMTQTSWHEYLIYFLRLQRHFHYLNYPYTFSISQPNNSCYINSIQLNTYINNARIRYFLNYNRKTHLFNH</sequence>
<comment type="caution">
    <text evidence="1">The sequence shown here is derived from an EMBL/GenBank/DDBJ whole genome shotgun (WGS) entry which is preliminary data.</text>
</comment>
<protein>
    <submittedName>
        <fullName evidence="1">Protein transport tip20</fullName>
    </submittedName>
</protein>
<name>A0A0B0MT39_GOSAR</name>
<gene>
    <name evidence="1" type="ORF">F383_27273</name>
</gene>
<dbReference type="Proteomes" id="UP000032142">
    <property type="component" value="Unassembled WGS sequence"/>
</dbReference>
<proteinExistence type="predicted"/>
<keyword evidence="2" id="KW-1185">Reference proteome</keyword>
<reference evidence="2" key="1">
    <citation type="submission" date="2014-09" db="EMBL/GenBank/DDBJ databases">
        <authorList>
            <person name="Mudge J."/>
            <person name="Ramaraj T."/>
            <person name="Lindquist I.E."/>
            <person name="Bharti A.K."/>
            <person name="Sundararajan A."/>
            <person name="Cameron C.T."/>
            <person name="Woodward J.E."/>
            <person name="May G.D."/>
            <person name="Brubaker C."/>
            <person name="Broadhvest J."/>
            <person name="Wilkins T.A."/>
        </authorList>
    </citation>
    <scope>NUCLEOTIDE SEQUENCE</scope>
    <source>
        <strain evidence="2">cv. AKA8401</strain>
    </source>
</reference>